<proteinExistence type="predicted"/>
<dbReference type="AlphaFoldDB" id="A0A8J3YSN3"/>
<dbReference type="EMBL" id="BOPF01000041">
    <property type="protein sequence ID" value="GIJ50969.1"/>
    <property type="molecule type" value="Genomic_DNA"/>
</dbReference>
<keyword evidence="2" id="KW-1185">Reference proteome</keyword>
<organism evidence="1 2">
    <name type="scientific">Virgisporangium aliadipatigenens</name>
    <dbReference type="NCBI Taxonomy" id="741659"/>
    <lineage>
        <taxon>Bacteria</taxon>
        <taxon>Bacillati</taxon>
        <taxon>Actinomycetota</taxon>
        <taxon>Actinomycetes</taxon>
        <taxon>Micromonosporales</taxon>
        <taxon>Micromonosporaceae</taxon>
        <taxon>Virgisporangium</taxon>
    </lineage>
</organism>
<dbReference type="Gene3D" id="3.30.565.10">
    <property type="entry name" value="Histidine kinase-like ATPase, C-terminal domain"/>
    <property type="match status" value="1"/>
</dbReference>
<evidence type="ECO:0008006" key="3">
    <source>
        <dbReference type="Google" id="ProtNLM"/>
    </source>
</evidence>
<evidence type="ECO:0000313" key="1">
    <source>
        <dbReference type="EMBL" id="GIJ50969.1"/>
    </source>
</evidence>
<reference evidence="1" key="1">
    <citation type="submission" date="2021-01" db="EMBL/GenBank/DDBJ databases">
        <title>Whole genome shotgun sequence of Virgisporangium aliadipatigenens NBRC 105644.</title>
        <authorList>
            <person name="Komaki H."/>
            <person name="Tamura T."/>
        </authorList>
    </citation>
    <scope>NUCLEOTIDE SEQUENCE</scope>
    <source>
        <strain evidence="1">NBRC 105644</strain>
    </source>
</reference>
<dbReference type="InterPro" id="IPR036890">
    <property type="entry name" value="HATPase_C_sf"/>
</dbReference>
<dbReference type="Proteomes" id="UP000619260">
    <property type="component" value="Unassembled WGS sequence"/>
</dbReference>
<evidence type="ECO:0000313" key="2">
    <source>
        <dbReference type="Proteomes" id="UP000619260"/>
    </source>
</evidence>
<name>A0A8J3YSN3_9ACTN</name>
<comment type="caution">
    <text evidence="1">The sequence shown here is derived from an EMBL/GenBank/DDBJ whole genome shotgun (WGS) entry which is preliminary data.</text>
</comment>
<protein>
    <recommendedName>
        <fullName evidence="3">Histidine kinase/HSP90-like ATPase domain-containing protein</fullName>
    </recommendedName>
</protein>
<sequence length="72" mass="7394">MQQREGPFRDATRFAQPEAVFGAGRAMTGVMPRPTLARSRTPNGGSGLGLAIVAQLVQSSGATISLNDAHGG</sequence>
<accession>A0A8J3YSN3</accession>
<dbReference type="SUPFAM" id="SSF55874">
    <property type="entry name" value="ATPase domain of HSP90 chaperone/DNA topoisomerase II/histidine kinase"/>
    <property type="match status" value="1"/>
</dbReference>
<gene>
    <name evidence="1" type="ORF">Val02_78550</name>
</gene>